<protein>
    <submittedName>
        <fullName evidence="3">Putative Lantibiotic dehydratase</fullName>
    </submittedName>
</protein>
<dbReference type="NCBIfam" id="TIGR03891">
    <property type="entry name" value="thiopep_ocin"/>
    <property type="match status" value="1"/>
</dbReference>
<dbReference type="EMBL" id="FO203527">
    <property type="protein sequence ID" value="CCO61537.1"/>
    <property type="molecule type" value="Genomic_DNA"/>
</dbReference>
<dbReference type="Pfam" id="PF04738">
    <property type="entry name" value="Lant_dehydr_N"/>
    <property type="match status" value="1"/>
</dbReference>
<organism evidence="3 4">
    <name type="scientific">Vibrio nigripulchritudo</name>
    <dbReference type="NCBI Taxonomy" id="28173"/>
    <lineage>
        <taxon>Bacteria</taxon>
        <taxon>Pseudomonadati</taxon>
        <taxon>Pseudomonadota</taxon>
        <taxon>Gammaproteobacteria</taxon>
        <taxon>Vibrionales</taxon>
        <taxon>Vibrionaceae</taxon>
        <taxon>Vibrio</taxon>
    </lineage>
</organism>
<dbReference type="InterPro" id="IPR006827">
    <property type="entry name" value="Lant_deHydtase_N"/>
</dbReference>
<dbReference type="KEGG" id="vni:VIBNI_B1812"/>
<gene>
    <name evidence="3" type="ORF">VIBNI_B1812</name>
</gene>
<evidence type="ECO:0000259" key="2">
    <source>
        <dbReference type="Pfam" id="PF14028"/>
    </source>
</evidence>
<dbReference type="InterPro" id="IPR023809">
    <property type="entry name" value="Thiopep_bacteriocin_synth_dom"/>
</dbReference>
<dbReference type="Pfam" id="PF14028">
    <property type="entry name" value="Lant_dehydr_C"/>
    <property type="match status" value="1"/>
</dbReference>
<dbReference type="PATRIC" id="fig|1260221.3.peg.5391"/>
<keyword evidence="4" id="KW-1185">Reference proteome</keyword>
<name>U4K852_9VIBR</name>
<feature type="domain" description="Thiopeptide-type bacteriocin biosynthesis" evidence="2">
    <location>
        <begin position="773"/>
        <end position="1047"/>
    </location>
</feature>
<sequence length="1058" mass="121369">MTKVYLTHDDFFVLRTPSLPVCELEKLNNAHQTEDVLNSWLENATTLEALYLASPSLVERLRQNDMLISDSKIQSETGKKNRKLKQSLIKYMIRMCFRATPFGLFSGIGTGGISSQTKIESSTLHGDSRKTRLDSFYLFALKEHISKNHFQLSDTKYQPNQSLYNIGDQYRYIEAQQSKDALTYQLSSVEIDEYVSYLVDLAKNRPNLEALTNGFLEKYVDADKAEVESFVLGLISESLLTPDIPLPFTGISPDLALIETLTKTGQLDLADTLSTILDRLKEIDANKGTSPDIYKQIYQRLKKLPVDVEESKLFQTDSFKHFDVCMLGDKTVNHILSQAQLLKSLCPKVGNPFSEFIRKFNERFEGQFVPLAMVLDEENGIGFSSESSYDAPLISGLPLGRFSSGQSEFESNETWDKLLHRELGLNALRGSDVIQLSSEAILHEIDETPNPEDLPASFMASVSLYLNESGEELIKLNGFSGPSAADLLGRFCHLDDELKHNVRQHLKKEEAQSEDVIFAEIVHVPEGRDCNVIARPHLRDYEIVFLADSSLPDENQIPLSDLYVWVEDSKVKLWSRRLKKQVIPRLSCAHNYSFGSLGEYKFLNMIPNQYALPPILKFPKYLDEASFSPRIMIDNIILAEKTWRIPRAELQALKKNSSIQKDAWKALQEKYRLENIITIAHGDNVIQLDLRNPMMLDILLNESRNDEIVELKESLPFKFDSPVKDEFGQSYNNEALIPILNKASSRFVHYQDDPDAAIAAEKLKRRFSPGSEWLSLKIYSGNSAVEDLLTEKLFSLIKKESELFERWFFIRYADPDWHIRIRFQGEPTALWGSLLPKLNALLDPMVEAGELQKTELSTYEREVERYGGPSAISHIEKLFNADSELVTKTLKLESETESDLRYRLSLLHTDQLLNLFGYSCEDKLKLLSELRDGYGHEFKETKYLRKKLGEKYSDVRDQVDKDMSLIDELKPIRSDDISQHFYSLIRQWRDEILPSVEKVLELGDSKEGLTCSISTLLGSVIHMHNNRLFKAYGREHELVMHDFLRRNYFFRQSRKKHS</sequence>
<dbReference type="Proteomes" id="UP000016895">
    <property type="component" value="Chromosome 2"/>
</dbReference>
<feature type="domain" description="Lantibiotic dehydratase N-terminal" evidence="1">
    <location>
        <begin position="43"/>
        <end position="699"/>
    </location>
</feature>
<dbReference type="STRING" id="28173.VIBNI_B1812"/>
<dbReference type="AlphaFoldDB" id="U4K852"/>
<accession>U4K852</accession>
<proteinExistence type="predicted"/>
<evidence type="ECO:0000313" key="3">
    <source>
        <dbReference type="EMBL" id="CCO61537.1"/>
    </source>
</evidence>
<evidence type="ECO:0000313" key="4">
    <source>
        <dbReference type="Proteomes" id="UP000016895"/>
    </source>
</evidence>
<evidence type="ECO:0000259" key="1">
    <source>
        <dbReference type="Pfam" id="PF04738"/>
    </source>
</evidence>
<dbReference type="OrthoDB" id="1273722at2"/>
<reference evidence="3 4" key="1">
    <citation type="journal article" date="2013" name="ISME J.">
        <title>Comparative genomics of pathogenic lineages of Vibrio nigripulchritudo identifies virulence-associated traits.</title>
        <authorList>
            <person name="Goudenege D."/>
            <person name="Labreuche Y."/>
            <person name="Krin E."/>
            <person name="Ansquer D."/>
            <person name="Mangenot S."/>
            <person name="Calteau A."/>
            <person name="Medigue C."/>
            <person name="Mazel D."/>
            <person name="Polz M.F."/>
            <person name="Le Roux F."/>
        </authorList>
    </citation>
    <scope>NUCLEOTIDE SEQUENCE [LARGE SCALE GENOMIC DNA]</scope>
    <source>
        <strain evidence="4">SnF1</strain>
    </source>
</reference>
<dbReference type="RefSeq" id="WP_022561948.1">
    <property type="nucleotide sequence ID" value="NC_022543.1"/>
</dbReference>